<dbReference type="RefSeq" id="WP_203904083.1">
    <property type="nucleotide sequence ID" value="NZ_BOPF01000038.1"/>
</dbReference>
<keyword evidence="2" id="KW-1003">Cell membrane</keyword>
<comment type="subcellular location">
    <subcellularLocation>
        <location evidence="1">Cell membrane</location>
        <topology evidence="1">Multi-pass membrane protein</topology>
    </subcellularLocation>
</comment>
<comment type="caution">
    <text evidence="11">The sequence shown here is derived from an EMBL/GenBank/DDBJ whole genome shotgun (WGS) entry which is preliminary data.</text>
</comment>
<gene>
    <name evidence="11" type="ORF">Val02_75390</name>
</gene>
<name>A0A8J4DV10_9ACTN</name>
<dbReference type="GO" id="GO:0005886">
    <property type="term" value="C:plasma membrane"/>
    <property type="evidence" value="ECO:0007669"/>
    <property type="project" value="UniProtKB-SubCell"/>
</dbReference>
<keyword evidence="12" id="KW-1185">Reference proteome</keyword>
<feature type="transmembrane region" description="Helical" evidence="9">
    <location>
        <begin position="176"/>
        <end position="194"/>
    </location>
</feature>
<evidence type="ECO:0000256" key="6">
    <source>
        <dbReference type="ARBA" id="ARBA00022989"/>
    </source>
</evidence>
<keyword evidence="7 9" id="KW-0472">Membrane</keyword>
<evidence type="ECO:0000256" key="1">
    <source>
        <dbReference type="ARBA" id="ARBA00004651"/>
    </source>
</evidence>
<keyword evidence="3" id="KW-0328">Glycosyltransferase</keyword>
<feature type="transmembrane region" description="Helical" evidence="9">
    <location>
        <begin position="309"/>
        <end position="328"/>
    </location>
</feature>
<protein>
    <recommendedName>
        <fullName evidence="10">Glycosyltransferase RgtA/B/C/D-like domain-containing protein</fullName>
    </recommendedName>
</protein>
<proteinExistence type="predicted"/>
<evidence type="ECO:0000256" key="4">
    <source>
        <dbReference type="ARBA" id="ARBA00022679"/>
    </source>
</evidence>
<sequence>MQQTTEDEATSNAATSLIPAVRDPAPRRDPWAESADPTEEEVGSHRAYRWPGLAWLVPGLLMGGIGAAGVQRPGLWADEFATWGMTTVSWSEGLKVLRWVDAVIGPYYGLMKAWTDAFGNSDVSLRIPSVIAMAFAAALVGAIGNRVYGLRVGLLAGAIFAVLPGASRFAQEARPYAFTVLGAAVATYALVRILQGGRFRWFAAYTAGIALLGVAHVIALLLIAAHAWVILARRRDRWFWFGLAAFIGILPAAPLLYLGQTQKSQVAWIGSFYLTPEAFLETGFGNAWVAVAIGVMALFALALRYPSSIFTAWAVVPLVALLGLSEYMPLLLPRYLMFTLPAFALLAGTALSRPHSLAAIAGVALVAGLAVPVHLEIREVDGHGDATRELASVITDGYRPGDAIVYAEGDAFVGSGWLPRDTVAHYVPTARRPRDVFMIAPPRTDGTLLAKECPQAACLPEILPPRIWVLRLGYLNDAVQGVGEEKESLLRTKYREERTWRPAGFTLALVVRNSS</sequence>
<reference evidence="11" key="1">
    <citation type="submission" date="2021-01" db="EMBL/GenBank/DDBJ databases">
        <title>Whole genome shotgun sequence of Virgisporangium aliadipatigenens NBRC 105644.</title>
        <authorList>
            <person name="Komaki H."/>
            <person name="Tamura T."/>
        </authorList>
    </citation>
    <scope>NUCLEOTIDE SEQUENCE</scope>
    <source>
        <strain evidence="11">NBRC 105644</strain>
    </source>
</reference>
<dbReference type="GO" id="GO:0016763">
    <property type="term" value="F:pentosyltransferase activity"/>
    <property type="evidence" value="ECO:0007669"/>
    <property type="project" value="TreeGrafter"/>
</dbReference>
<feature type="domain" description="Glycosyltransferase RgtA/B/C/D-like" evidence="10">
    <location>
        <begin position="111"/>
        <end position="257"/>
    </location>
</feature>
<evidence type="ECO:0000256" key="2">
    <source>
        <dbReference type="ARBA" id="ARBA00022475"/>
    </source>
</evidence>
<feature type="transmembrane region" description="Helical" evidence="9">
    <location>
        <begin position="201"/>
        <end position="232"/>
    </location>
</feature>
<accession>A0A8J4DV10</accession>
<organism evidence="11 12">
    <name type="scientific">Virgisporangium aliadipatigenens</name>
    <dbReference type="NCBI Taxonomy" id="741659"/>
    <lineage>
        <taxon>Bacteria</taxon>
        <taxon>Bacillati</taxon>
        <taxon>Actinomycetota</taxon>
        <taxon>Actinomycetes</taxon>
        <taxon>Micromonosporales</taxon>
        <taxon>Micromonosporaceae</taxon>
        <taxon>Virgisporangium</taxon>
    </lineage>
</organism>
<dbReference type="Pfam" id="PF13231">
    <property type="entry name" value="PMT_2"/>
    <property type="match status" value="1"/>
</dbReference>
<dbReference type="AlphaFoldDB" id="A0A8J4DV10"/>
<dbReference type="Proteomes" id="UP000619260">
    <property type="component" value="Unassembled WGS sequence"/>
</dbReference>
<evidence type="ECO:0000313" key="11">
    <source>
        <dbReference type="EMBL" id="GIJ50653.1"/>
    </source>
</evidence>
<evidence type="ECO:0000259" key="10">
    <source>
        <dbReference type="Pfam" id="PF13231"/>
    </source>
</evidence>
<evidence type="ECO:0000256" key="5">
    <source>
        <dbReference type="ARBA" id="ARBA00022692"/>
    </source>
</evidence>
<feature type="transmembrane region" description="Helical" evidence="9">
    <location>
        <begin position="238"/>
        <end position="258"/>
    </location>
</feature>
<evidence type="ECO:0000256" key="7">
    <source>
        <dbReference type="ARBA" id="ARBA00023136"/>
    </source>
</evidence>
<dbReference type="PANTHER" id="PTHR33908">
    <property type="entry name" value="MANNOSYLTRANSFERASE YKCB-RELATED"/>
    <property type="match status" value="1"/>
</dbReference>
<feature type="transmembrane region" description="Helical" evidence="9">
    <location>
        <begin position="123"/>
        <end position="143"/>
    </location>
</feature>
<dbReference type="PANTHER" id="PTHR33908:SF3">
    <property type="entry name" value="UNDECAPRENYL PHOSPHATE-ALPHA-4-AMINO-4-DEOXY-L-ARABINOSE ARABINOSYL TRANSFERASE"/>
    <property type="match status" value="1"/>
</dbReference>
<dbReference type="InterPro" id="IPR038731">
    <property type="entry name" value="RgtA/B/C-like"/>
</dbReference>
<keyword evidence="5 9" id="KW-0812">Transmembrane</keyword>
<evidence type="ECO:0000313" key="12">
    <source>
        <dbReference type="Proteomes" id="UP000619260"/>
    </source>
</evidence>
<evidence type="ECO:0000256" key="8">
    <source>
        <dbReference type="SAM" id="MobiDB-lite"/>
    </source>
</evidence>
<keyword evidence="6 9" id="KW-1133">Transmembrane helix</keyword>
<feature type="transmembrane region" description="Helical" evidence="9">
    <location>
        <begin position="279"/>
        <end position="303"/>
    </location>
</feature>
<feature type="transmembrane region" description="Helical" evidence="9">
    <location>
        <begin position="150"/>
        <end position="170"/>
    </location>
</feature>
<keyword evidence="4" id="KW-0808">Transferase</keyword>
<evidence type="ECO:0000256" key="9">
    <source>
        <dbReference type="SAM" id="Phobius"/>
    </source>
</evidence>
<feature type="region of interest" description="Disordered" evidence="8">
    <location>
        <begin position="1"/>
        <end position="43"/>
    </location>
</feature>
<evidence type="ECO:0000256" key="3">
    <source>
        <dbReference type="ARBA" id="ARBA00022676"/>
    </source>
</evidence>
<dbReference type="InterPro" id="IPR050297">
    <property type="entry name" value="LipidA_mod_glycosyltrf_83"/>
</dbReference>
<dbReference type="GO" id="GO:0010041">
    <property type="term" value="P:response to iron(III) ion"/>
    <property type="evidence" value="ECO:0007669"/>
    <property type="project" value="TreeGrafter"/>
</dbReference>
<dbReference type="GO" id="GO:0009103">
    <property type="term" value="P:lipopolysaccharide biosynthetic process"/>
    <property type="evidence" value="ECO:0007669"/>
    <property type="project" value="UniProtKB-ARBA"/>
</dbReference>
<dbReference type="EMBL" id="BOPF01000038">
    <property type="protein sequence ID" value="GIJ50653.1"/>
    <property type="molecule type" value="Genomic_DNA"/>
</dbReference>